<accession>A0A6J4MFP9</accession>
<sequence>MTTATLNVERRGSGAPLLLVHGLGASWPSWSPILEELARHREVYALDLPGFGESRPLQGDVTFTGLADAVEDFISSYGLNGVDTVGSSLGARIVLELARRGVGGDTVALDPGGFWSPGELRFFSVSLRASLTLVLRLQPVMPSLTGSAAGRTALLSQFSAAPWRLPAGLALHEMRSIARAESLHETLDAIVESPLQEGAPTGSTPGRLTIGWGRQDRVTLPRQAVRAQRLFPDAELHWFERCGHFPVWDRPRQATDLILARTGGQSSG</sequence>
<dbReference type="InterPro" id="IPR000073">
    <property type="entry name" value="AB_hydrolase_1"/>
</dbReference>
<dbReference type="Gene3D" id="3.40.50.1820">
    <property type="entry name" value="alpha/beta hydrolase"/>
    <property type="match status" value="1"/>
</dbReference>
<protein>
    <submittedName>
        <fullName evidence="2">Hydrolase</fullName>
    </submittedName>
</protein>
<dbReference type="PANTHER" id="PTHR46438">
    <property type="entry name" value="ALPHA/BETA-HYDROLASES SUPERFAMILY PROTEIN"/>
    <property type="match status" value="1"/>
</dbReference>
<keyword evidence="2" id="KW-0378">Hydrolase</keyword>
<gene>
    <name evidence="2" type="ORF">AVDCRST_MAG46-3072</name>
</gene>
<proteinExistence type="predicted"/>
<dbReference type="GO" id="GO:0016787">
    <property type="term" value="F:hydrolase activity"/>
    <property type="evidence" value="ECO:0007669"/>
    <property type="project" value="UniProtKB-KW"/>
</dbReference>
<dbReference type="SUPFAM" id="SSF53474">
    <property type="entry name" value="alpha/beta-Hydrolases"/>
    <property type="match status" value="1"/>
</dbReference>
<organism evidence="2">
    <name type="scientific">uncultured Nocardioidaceae bacterium</name>
    <dbReference type="NCBI Taxonomy" id="253824"/>
    <lineage>
        <taxon>Bacteria</taxon>
        <taxon>Bacillati</taxon>
        <taxon>Actinomycetota</taxon>
        <taxon>Actinomycetes</taxon>
        <taxon>Propionibacteriales</taxon>
        <taxon>Nocardioidaceae</taxon>
        <taxon>environmental samples</taxon>
    </lineage>
</organism>
<name>A0A6J4MFP9_9ACTN</name>
<dbReference type="AlphaFoldDB" id="A0A6J4MFP9"/>
<evidence type="ECO:0000259" key="1">
    <source>
        <dbReference type="Pfam" id="PF12697"/>
    </source>
</evidence>
<reference evidence="2" key="1">
    <citation type="submission" date="2020-02" db="EMBL/GenBank/DDBJ databases">
        <authorList>
            <person name="Meier V. D."/>
        </authorList>
    </citation>
    <scope>NUCLEOTIDE SEQUENCE</scope>
    <source>
        <strain evidence="2">AVDCRST_MAG46</strain>
    </source>
</reference>
<feature type="domain" description="AB hydrolase-1" evidence="1">
    <location>
        <begin position="17"/>
        <end position="253"/>
    </location>
</feature>
<dbReference type="EMBL" id="CADCUD010000213">
    <property type="protein sequence ID" value="CAA9358099.1"/>
    <property type="molecule type" value="Genomic_DNA"/>
</dbReference>
<evidence type="ECO:0000313" key="2">
    <source>
        <dbReference type="EMBL" id="CAA9358099.1"/>
    </source>
</evidence>
<dbReference type="PANTHER" id="PTHR46438:SF11">
    <property type="entry name" value="LIPASE-RELATED"/>
    <property type="match status" value="1"/>
</dbReference>
<dbReference type="Pfam" id="PF12697">
    <property type="entry name" value="Abhydrolase_6"/>
    <property type="match status" value="1"/>
</dbReference>
<dbReference type="InterPro" id="IPR029058">
    <property type="entry name" value="AB_hydrolase_fold"/>
</dbReference>